<dbReference type="GO" id="GO:0009279">
    <property type="term" value="C:cell outer membrane"/>
    <property type="evidence" value="ECO:0007669"/>
    <property type="project" value="UniProtKB-SubCell"/>
</dbReference>
<evidence type="ECO:0000256" key="3">
    <source>
        <dbReference type="ARBA" id="ARBA00023237"/>
    </source>
</evidence>
<reference evidence="4 5" key="1">
    <citation type="submission" date="2019-06" db="EMBL/GenBank/DDBJ databases">
        <title>Whole genome shotgun sequence of Acetobacter orleanensis NBRC 13752.</title>
        <authorList>
            <person name="Hosoyama A."/>
            <person name="Uohara A."/>
            <person name="Ohji S."/>
            <person name="Ichikawa N."/>
        </authorList>
    </citation>
    <scope>NUCLEOTIDE SEQUENCE [LARGE SCALE GENOMIC DNA]</scope>
    <source>
        <strain evidence="4 5">NBRC 13752</strain>
    </source>
</reference>
<protein>
    <submittedName>
        <fullName evidence="4">Uncharacterized protein</fullName>
    </submittedName>
</protein>
<gene>
    <name evidence="4" type="ORF">AOR01nite_11530</name>
</gene>
<name>A0A4Y3TK26_9PROT</name>
<evidence type="ECO:0000256" key="2">
    <source>
        <dbReference type="ARBA" id="ARBA00023136"/>
    </source>
</evidence>
<dbReference type="AlphaFoldDB" id="A0A4Y3TK26"/>
<keyword evidence="3" id="KW-0998">Cell outer membrane</keyword>
<keyword evidence="5" id="KW-1185">Reference proteome</keyword>
<evidence type="ECO:0000313" key="5">
    <source>
        <dbReference type="Proteomes" id="UP000317617"/>
    </source>
</evidence>
<sequence>MAEDQTGPGTRKDCTSFAAIQRSYTPSQCHVRSFWDVGLNVNYRINEHWNVYASVYNLLGFKSPYDFATYGSYLYNSAWSQKGIVLRSFHFGVNTRF</sequence>
<evidence type="ECO:0000313" key="4">
    <source>
        <dbReference type="EMBL" id="GEB82676.1"/>
    </source>
</evidence>
<dbReference type="SUPFAM" id="SSF56935">
    <property type="entry name" value="Porins"/>
    <property type="match status" value="1"/>
</dbReference>
<dbReference type="EMBL" id="BJMU01000004">
    <property type="protein sequence ID" value="GEB82676.1"/>
    <property type="molecule type" value="Genomic_DNA"/>
</dbReference>
<comment type="subcellular location">
    <subcellularLocation>
        <location evidence="1">Cell outer membrane</location>
    </subcellularLocation>
</comment>
<accession>A0A4Y3TK26</accession>
<dbReference type="Gene3D" id="2.40.170.20">
    <property type="entry name" value="TonB-dependent receptor, beta-barrel domain"/>
    <property type="match status" value="1"/>
</dbReference>
<dbReference type="InterPro" id="IPR036942">
    <property type="entry name" value="Beta-barrel_TonB_sf"/>
</dbReference>
<evidence type="ECO:0000256" key="1">
    <source>
        <dbReference type="ARBA" id="ARBA00004442"/>
    </source>
</evidence>
<dbReference type="Proteomes" id="UP000317617">
    <property type="component" value="Unassembled WGS sequence"/>
</dbReference>
<keyword evidence="2" id="KW-0472">Membrane</keyword>
<comment type="caution">
    <text evidence="4">The sequence shown here is derived from an EMBL/GenBank/DDBJ whole genome shotgun (WGS) entry which is preliminary data.</text>
</comment>
<organism evidence="4 5">
    <name type="scientific">Acetobacter orleanensis</name>
    <dbReference type="NCBI Taxonomy" id="104099"/>
    <lineage>
        <taxon>Bacteria</taxon>
        <taxon>Pseudomonadati</taxon>
        <taxon>Pseudomonadota</taxon>
        <taxon>Alphaproteobacteria</taxon>
        <taxon>Acetobacterales</taxon>
        <taxon>Acetobacteraceae</taxon>
        <taxon>Acetobacter</taxon>
    </lineage>
</organism>
<proteinExistence type="predicted"/>